<dbReference type="AlphaFoldDB" id="A0AAE3G0E1"/>
<dbReference type="InterPro" id="IPR046345">
    <property type="entry name" value="TraB_PrgY-like"/>
</dbReference>
<gene>
    <name evidence="1" type="ORF">AArcSt2_14655</name>
</gene>
<sequence length="244" mass="27032">MTEKTTATDPRVTGDHIRELETQTGRITLIGVVHDHPASKYRVRSYLTMNQPDLLAVELPPLALSLFRRYADDTQTPPAYGGEMSSAIQAAETTNVVGIDGPSCRFVYRLLRQLHEDRTSVGTTRNVLGNLFSMSKTTLRYATYGLLTSQTADSGPIENQISYETTADDDPTVQAADEMRQIQRAQAVMNALEPPRAAHVRDVTRDEHMAARLMSLSKDAESIVAVVGHGHLDALTDRLQRERL</sequence>
<organism evidence="1 2">
    <name type="scientific">Natronocalculus amylovorans</name>
    <dbReference type="NCBI Taxonomy" id="2917812"/>
    <lineage>
        <taxon>Archaea</taxon>
        <taxon>Methanobacteriati</taxon>
        <taxon>Methanobacteriota</taxon>
        <taxon>Stenosarchaea group</taxon>
        <taxon>Halobacteria</taxon>
        <taxon>Halobacteriales</taxon>
        <taxon>Haloferacaceae</taxon>
        <taxon>Natronocalculus</taxon>
    </lineage>
</organism>
<name>A0AAE3G0E1_9EURY</name>
<keyword evidence="2" id="KW-1185">Reference proteome</keyword>
<reference evidence="1" key="1">
    <citation type="journal article" date="2022" name="Syst. Appl. Microbiol.">
        <title>Natronocalculus amylovorans gen. nov., sp. nov., and Natranaeroarchaeum aerophilus sp. nov., dominant culturable amylolytic natronoarchaea from hypersaline soda lakes in southwestern Siberia.</title>
        <authorList>
            <person name="Sorokin D.Y."/>
            <person name="Elcheninov A.G."/>
            <person name="Khizhniak T.V."/>
            <person name="Koenen M."/>
            <person name="Bale N.J."/>
            <person name="Damste J.S.S."/>
            <person name="Kublanov I.V."/>
        </authorList>
    </citation>
    <scope>NUCLEOTIDE SEQUENCE</scope>
    <source>
        <strain evidence="1">AArc-St2</strain>
    </source>
</reference>
<dbReference type="RefSeq" id="WP_250585675.1">
    <property type="nucleotide sequence ID" value="NZ_JAKRVX010000008.1"/>
</dbReference>
<dbReference type="PANTHER" id="PTHR21530:SF7">
    <property type="entry name" value="TRAB DOMAIN-CONTAINING PROTEIN"/>
    <property type="match status" value="1"/>
</dbReference>
<reference evidence="1" key="2">
    <citation type="submission" date="2022-02" db="EMBL/GenBank/DDBJ databases">
        <authorList>
            <person name="Elcheninov A.G."/>
            <person name="Sorokin D.Y."/>
            <person name="Kublanov I.V."/>
        </authorList>
    </citation>
    <scope>NUCLEOTIDE SEQUENCE</scope>
    <source>
        <strain evidence="1">AArc-St2</strain>
    </source>
</reference>
<comment type="caution">
    <text evidence="1">The sequence shown here is derived from an EMBL/GenBank/DDBJ whole genome shotgun (WGS) entry which is preliminary data.</text>
</comment>
<dbReference type="PANTHER" id="PTHR21530">
    <property type="entry name" value="PHEROMONE SHUTDOWN PROTEIN"/>
    <property type="match status" value="1"/>
</dbReference>
<proteinExistence type="predicted"/>
<evidence type="ECO:0000313" key="1">
    <source>
        <dbReference type="EMBL" id="MCL9818180.1"/>
    </source>
</evidence>
<protein>
    <submittedName>
        <fullName evidence="1">Uncharacterized protein</fullName>
    </submittedName>
</protein>
<evidence type="ECO:0000313" key="2">
    <source>
        <dbReference type="Proteomes" id="UP001203207"/>
    </source>
</evidence>
<accession>A0AAE3G0E1</accession>
<dbReference type="Proteomes" id="UP001203207">
    <property type="component" value="Unassembled WGS sequence"/>
</dbReference>
<dbReference type="EMBL" id="JAKRVX010000008">
    <property type="protein sequence ID" value="MCL9818180.1"/>
    <property type="molecule type" value="Genomic_DNA"/>
</dbReference>